<dbReference type="HOGENOM" id="CLU_1282319_0_0_6"/>
<protein>
    <submittedName>
        <fullName evidence="1">Uncharacterized protein</fullName>
    </submittedName>
</protein>
<dbReference type="OrthoDB" id="5731249at2"/>
<sequence length="252" mass="28501">MLFHRQKTNLDALASQTPRDEEIDRIRQLIDQALRHELSEGLYLKVLRDNFDRLHSAVALMDPNGEPNTSPDSLLKFVVSYIRHVPDFIDAVNKIGAAHNIQAVTTPFLRIAQDFFLSPPELVDGHSGVAALLDEAYLAHRMIEEVNDHILARFGIPLAPMDMTKANLIVHSLIGEPFANDLDHAVQYSVEMLMMRGSLLDKYLVSDAFQRFVGMHQQNGWENELMEFPCLAGDLSAELFFTRAQGMSKHLH</sequence>
<name>K4KN31_SIMAS</name>
<accession>K4KN31</accession>
<evidence type="ECO:0000313" key="1">
    <source>
        <dbReference type="EMBL" id="AFU99625.1"/>
    </source>
</evidence>
<dbReference type="STRING" id="1117647.M5M_12325"/>
<dbReference type="EMBL" id="CP003746">
    <property type="protein sequence ID" value="AFU99625.1"/>
    <property type="molecule type" value="Genomic_DNA"/>
</dbReference>
<reference evidence="1 2" key="1">
    <citation type="journal article" date="2013" name="Genome Announc.">
        <title>Complete genome sequence of Simiduia agarivorans SA1(T), a marine bacterium able to degrade a variety of polysaccharides.</title>
        <authorList>
            <person name="Lin S.Y."/>
            <person name="Shieh W.Y."/>
            <person name="Chen J.S."/>
            <person name="Tang S.L."/>
        </authorList>
    </citation>
    <scope>NUCLEOTIDE SEQUENCE [LARGE SCALE GENOMIC DNA]</scope>
    <source>
        <strain evidence="2">DSM 21679 / JCM 13881 / BCRC 17597 / SA1</strain>
    </source>
</reference>
<keyword evidence="2" id="KW-1185">Reference proteome</keyword>
<dbReference type="RefSeq" id="WP_015047789.1">
    <property type="nucleotide sequence ID" value="NC_018868.3"/>
</dbReference>
<gene>
    <name evidence="1" type="ordered locus">M5M_12325</name>
</gene>
<dbReference type="AlphaFoldDB" id="K4KN31"/>
<organism evidence="1 2">
    <name type="scientific">Simiduia agarivorans (strain DSM 21679 / JCM 13881 / BCRC 17597 / SA1)</name>
    <dbReference type="NCBI Taxonomy" id="1117647"/>
    <lineage>
        <taxon>Bacteria</taxon>
        <taxon>Pseudomonadati</taxon>
        <taxon>Pseudomonadota</taxon>
        <taxon>Gammaproteobacteria</taxon>
        <taxon>Cellvibrionales</taxon>
        <taxon>Cellvibrionaceae</taxon>
        <taxon>Simiduia</taxon>
    </lineage>
</organism>
<dbReference type="eggNOG" id="ENOG5031468">
    <property type="taxonomic scope" value="Bacteria"/>
</dbReference>
<dbReference type="KEGG" id="saga:M5M_12325"/>
<dbReference type="Proteomes" id="UP000000466">
    <property type="component" value="Chromosome"/>
</dbReference>
<evidence type="ECO:0000313" key="2">
    <source>
        <dbReference type="Proteomes" id="UP000000466"/>
    </source>
</evidence>
<proteinExistence type="predicted"/>